<reference evidence="2" key="1">
    <citation type="journal article" date="2014" name="Int. J. Syst. Evol. Microbiol.">
        <title>Complete genome sequence of Corynebacterium casei LMG S-19264T (=DSM 44701T), isolated from a smear-ripened cheese.</title>
        <authorList>
            <consortium name="US DOE Joint Genome Institute (JGI-PGF)"/>
            <person name="Walter F."/>
            <person name="Albersmeier A."/>
            <person name="Kalinowski J."/>
            <person name="Ruckert C."/>
        </authorList>
    </citation>
    <scope>NUCLEOTIDE SEQUENCE</scope>
    <source>
        <strain evidence="2">CGMCC 1.12921</strain>
    </source>
</reference>
<dbReference type="SUPFAM" id="SSF55961">
    <property type="entry name" value="Bet v1-like"/>
    <property type="match status" value="1"/>
</dbReference>
<feature type="chain" id="PRO_5035166656" evidence="1">
    <location>
        <begin position="23"/>
        <end position="184"/>
    </location>
</feature>
<evidence type="ECO:0000256" key="1">
    <source>
        <dbReference type="SAM" id="SignalP"/>
    </source>
</evidence>
<name>A0A8J2V7W9_9PROT</name>
<reference evidence="2" key="2">
    <citation type="submission" date="2020-09" db="EMBL/GenBank/DDBJ databases">
        <authorList>
            <person name="Sun Q."/>
            <person name="Zhou Y."/>
        </authorList>
    </citation>
    <scope>NUCLEOTIDE SEQUENCE</scope>
    <source>
        <strain evidence="2">CGMCC 1.12921</strain>
    </source>
</reference>
<accession>A0A8J2V7W9</accession>
<protein>
    <submittedName>
        <fullName evidence="2">ATPase</fullName>
    </submittedName>
</protein>
<sequence length="184" mass="19253">MNRPISVLCLTAAAALIGTAHAEVVSQADNGFALAHTVSVEAEPGAVWTALINPASWWNPAHSWSGDSTNFSLDPAAGGCFCETWQNEEGQPYSVEHLRVAALIPGNQLTLRGALGPLQTYGVDGALTFLIVGQGDGTSDVMVTYNVGGYLDGMDQWAGPVDGVIAEQAERLARLINTGSPDTE</sequence>
<dbReference type="EMBL" id="BMGH01000002">
    <property type="protein sequence ID" value="GGD18694.1"/>
    <property type="molecule type" value="Genomic_DNA"/>
</dbReference>
<evidence type="ECO:0000313" key="3">
    <source>
        <dbReference type="Proteomes" id="UP000613582"/>
    </source>
</evidence>
<dbReference type="Gene3D" id="3.30.530.20">
    <property type="match status" value="1"/>
</dbReference>
<dbReference type="InterPro" id="IPR023393">
    <property type="entry name" value="START-like_dom_sf"/>
</dbReference>
<gene>
    <name evidence="2" type="ORF">GCM10011342_29240</name>
</gene>
<dbReference type="AlphaFoldDB" id="A0A8J2V7W9"/>
<dbReference type="Proteomes" id="UP000613582">
    <property type="component" value="Unassembled WGS sequence"/>
</dbReference>
<evidence type="ECO:0000313" key="2">
    <source>
        <dbReference type="EMBL" id="GGD18694.1"/>
    </source>
</evidence>
<organism evidence="2 3">
    <name type="scientific">Aquisalinus flavus</name>
    <dbReference type="NCBI Taxonomy" id="1526572"/>
    <lineage>
        <taxon>Bacteria</taxon>
        <taxon>Pseudomonadati</taxon>
        <taxon>Pseudomonadota</taxon>
        <taxon>Alphaproteobacteria</taxon>
        <taxon>Parvularculales</taxon>
        <taxon>Parvularculaceae</taxon>
        <taxon>Aquisalinus</taxon>
    </lineage>
</organism>
<comment type="caution">
    <text evidence="2">The sequence shown here is derived from an EMBL/GenBank/DDBJ whole genome shotgun (WGS) entry which is preliminary data.</text>
</comment>
<keyword evidence="1" id="KW-0732">Signal</keyword>
<proteinExistence type="predicted"/>
<dbReference type="RefSeq" id="WP_194420241.1">
    <property type="nucleotide sequence ID" value="NZ_BMGH01000002.1"/>
</dbReference>
<feature type="signal peptide" evidence="1">
    <location>
        <begin position="1"/>
        <end position="22"/>
    </location>
</feature>
<keyword evidence="3" id="KW-1185">Reference proteome</keyword>